<dbReference type="CDD" id="cd04478">
    <property type="entry name" value="RPA2_DBD_D"/>
    <property type="match status" value="1"/>
</dbReference>
<keyword evidence="3" id="KW-0235">DNA replication</keyword>
<feature type="compositionally biased region" description="Polar residues" evidence="6">
    <location>
        <begin position="1"/>
        <end position="14"/>
    </location>
</feature>
<dbReference type="InterPro" id="IPR036388">
    <property type="entry name" value="WH-like_DNA-bd_sf"/>
</dbReference>
<dbReference type="InterPro" id="IPR014646">
    <property type="entry name" value="Rfa2/RPA32"/>
</dbReference>
<dbReference type="GO" id="GO:0005662">
    <property type="term" value="C:DNA replication factor A complex"/>
    <property type="evidence" value="ECO:0007669"/>
    <property type="project" value="TreeGrafter"/>
</dbReference>
<keyword evidence="9" id="KW-1185">Reference proteome</keyword>
<keyword evidence="4" id="KW-0238">DNA-binding</keyword>
<dbReference type="Gene3D" id="2.40.50.140">
    <property type="entry name" value="Nucleic acid-binding proteins"/>
    <property type="match status" value="1"/>
</dbReference>
<evidence type="ECO:0000259" key="7">
    <source>
        <dbReference type="Pfam" id="PF08784"/>
    </source>
</evidence>
<gene>
    <name evidence="8" type="ORF">SCODWIG_02781</name>
</gene>
<dbReference type="Pfam" id="PF08784">
    <property type="entry name" value="RPA_C"/>
    <property type="match status" value="1"/>
</dbReference>
<dbReference type="InterPro" id="IPR040260">
    <property type="entry name" value="RFA2-like"/>
</dbReference>
<dbReference type="PIRSF" id="PIRSF036949">
    <property type="entry name" value="RPA32"/>
    <property type="match status" value="1"/>
</dbReference>
<feature type="region of interest" description="Disordered" evidence="6">
    <location>
        <begin position="1"/>
        <end position="43"/>
    </location>
</feature>
<dbReference type="GO" id="GO:0000781">
    <property type="term" value="C:chromosome, telomeric region"/>
    <property type="evidence" value="ECO:0007669"/>
    <property type="project" value="TreeGrafter"/>
</dbReference>
<dbReference type="EMBL" id="UFAJ01000537">
    <property type="protein sequence ID" value="SSD61020.1"/>
    <property type="molecule type" value="Genomic_DNA"/>
</dbReference>
<dbReference type="OrthoDB" id="25571at2759"/>
<dbReference type="PANTHER" id="PTHR13989:SF16">
    <property type="entry name" value="REPLICATION PROTEIN A2"/>
    <property type="match status" value="1"/>
</dbReference>
<evidence type="ECO:0000256" key="3">
    <source>
        <dbReference type="ARBA" id="ARBA00022705"/>
    </source>
</evidence>
<evidence type="ECO:0000313" key="8">
    <source>
        <dbReference type="EMBL" id="SSD61020.1"/>
    </source>
</evidence>
<dbReference type="Gene3D" id="1.10.10.10">
    <property type="entry name" value="Winged helix-like DNA-binding domain superfamily/Winged helix DNA-binding domain"/>
    <property type="match status" value="1"/>
</dbReference>
<keyword evidence="5" id="KW-0539">Nucleus</keyword>
<evidence type="ECO:0000313" key="9">
    <source>
        <dbReference type="Proteomes" id="UP000262825"/>
    </source>
</evidence>
<evidence type="ECO:0000256" key="6">
    <source>
        <dbReference type="SAM" id="MobiDB-lite"/>
    </source>
</evidence>
<comment type="subcellular location">
    <subcellularLocation>
        <location evidence="1">Nucleus</location>
    </subcellularLocation>
</comment>
<comment type="similarity">
    <text evidence="2">Belongs to the replication factor A protein 2 family.</text>
</comment>
<dbReference type="Proteomes" id="UP000262825">
    <property type="component" value="Unassembled WGS sequence"/>
</dbReference>
<dbReference type="PANTHER" id="PTHR13989">
    <property type="entry name" value="REPLICATION PROTEIN A-RELATED"/>
    <property type="match status" value="1"/>
</dbReference>
<dbReference type="InterPro" id="IPR012340">
    <property type="entry name" value="NA-bd_OB-fold"/>
</dbReference>
<evidence type="ECO:0000256" key="5">
    <source>
        <dbReference type="ARBA" id="ARBA00023242"/>
    </source>
</evidence>
<evidence type="ECO:0000256" key="2">
    <source>
        <dbReference type="ARBA" id="ARBA00007815"/>
    </source>
</evidence>
<dbReference type="SUPFAM" id="SSF46785">
    <property type="entry name" value="Winged helix' DNA-binding domain"/>
    <property type="match status" value="1"/>
</dbReference>
<protein>
    <submittedName>
        <fullName evidence="8">Related to Replication factor A protein 2</fullName>
    </submittedName>
</protein>
<reference evidence="9" key="1">
    <citation type="submission" date="2018-06" db="EMBL/GenBank/DDBJ databases">
        <authorList>
            <person name="Guldener U."/>
        </authorList>
    </citation>
    <scope>NUCLEOTIDE SEQUENCE [LARGE SCALE GENOMIC DNA]</scope>
    <source>
        <strain evidence="9">UTAD17</strain>
    </source>
</reference>
<evidence type="ECO:0000256" key="1">
    <source>
        <dbReference type="ARBA" id="ARBA00004123"/>
    </source>
</evidence>
<feature type="compositionally biased region" description="Low complexity" evidence="6">
    <location>
        <begin position="23"/>
        <end position="34"/>
    </location>
</feature>
<dbReference type="InterPro" id="IPR036390">
    <property type="entry name" value="WH_DNA-bd_sf"/>
</dbReference>
<dbReference type="AlphaFoldDB" id="A0A376BA69"/>
<evidence type="ECO:0000256" key="4">
    <source>
        <dbReference type="ARBA" id="ARBA00023125"/>
    </source>
</evidence>
<dbReference type="InterPro" id="IPR014892">
    <property type="entry name" value="RPA_C"/>
</dbReference>
<dbReference type="SUPFAM" id="SSF50249">
    <property type="entry name" value="Nucleic acid-binding proteins"/>
    <property type="match status" value="1"/>
</dbReference>
<dbReference type="GO" id="GO:0035861">
    <property type="term" value="C:site of double-strand break"/>
    <property type="evidence" value="ECO:0007669"/>
    <property type="project" value="TreeGrafter"/>
</dbReference>
<sequence>MNNGYQPYNEYSTGGNSGGFDHNQNQQFNDSQQQRPGSNESGGFAESVTIKTLIPVTIKQLTDSKISVQDGPYLINNVELTNVCFVGVIRNIQDQTGSILLTIEDGTGQLDVKQWSNKTEDLMLAENDQDGNSNVGGSQLAQQYHLGTYVKVFGSPREFGGKMNVQYAVIRPVESYNEVIAHLLEAGKVHLIANNVIKTDSASTSATNNNNNNDNKQTTGESLFVSDIDDSNLSIPQKILNLMEKNRDNMSEGIPVKFIAKSLNILEDDVKLYCDSLADQGQIFTSYEDHYQLT</sequence>
<accession>A0A376BA69</accession>
<dbReference type="GO" id="GO:0006260">
    <property type="term" value="P:DNA replication"/>
    <property type="evidence" value="ECO:0007669"/>
    <property type="project" value="UniProtKB-KW"/>
</dbReference>
<proteinExistence type="inferred from homology"/>
<dbReference type="GO" id="GO:0006289">
    <property type="term" value="P:nucleotide-excision repair"/>
    <property type="evidence" value="ECO:0007669"/>
    <property type="project" value="TreeGrafter"/>
</dbReference>
<organism evidence="8 9">
    <name type="scientific">Saccharomycodes ludwigii</name>
    <dbReference type="NCBI Taxonomy" id="36035"/>
    <lineage>
        <taxon>Eukaryota</taxon>
        <taxon>Fungi</taxon>
        <taxon>Dikarya</taxon>
        <taxon>Ascomycota</taxon>
        <taxon>Saccharomycotina</taxon>
        <taxon>Saccharomycetes</taxon>
        <taxon>Saccharomycodales</taxon>
        <taxon>Saccharomycodaceae</taxon>
        <taxon>Saccharomycodes</taxon>
    </lineage>
</organism>
<dbReference type="VEuPathDB" id="FungiDB:SCODWIG_02781"/>
<dbReference type="GO" id="GO:0000724">
    <property type="term" value="P:double-strand break repair via homologous recombination"/>
    <property type="evidence" value="ECO:0007669"/>
    <property type="project" value="TreeGrafter"/>
</dbReference>
<dbReference type="GO" id="GO:0003697">
    <property type="term" value="F:single-stranded DNA binding"/>
    <property type="evidence" value="ECO:0007669"/>
    <property type="project" value="TreeGrafter"/>
</dbReference>
<name>A0A376BA69_9ASCO</name>
<feature type="domain" description="Replication protein A C-terminal" evidence="7">
    <location>
        <begin position="198"/>
        <end position="289"/>
    </location>
</feature>